<dbReference type="Proteomes" id="UP001179952">
    <property type="component" value="Unassembled WGS sequence"/>
</dbReference>
<proteinExistence type="predicted"/>
<evidence type="ECO:0000256" key="1">
    <source>
        <dbReference type="SAM" id="MobiDB-lite"/>
    </source>
</evidence>
<dbReference type="EMBL" id="JAUJYN010000001">
    <property type="protein sequence ID" value="KAK1281304.1"/>
    <property type="molecule type" value="Genomic_DNA"/>
</dbReference>
<protein>
    <submittedName>
        <fullName evidence="2">Uncharacterized protein</fullName>
    </submittedName>
</protein>
<feature type="region of interest" description="Disordered" evidence="1">
    <location>
        <begin position="60"/>
        <end position="89"/>
    </location>
</feature>
<sequence>MASAIPHPYPGKKFHPSQIITKMSRLEKSVTLNDSLKVQMVTEDIIQKAKAMALECSILDPKGTDKEPSPIGGRSSHILRSKEKKFPDE</sequence>
<feature type="compositionally biased region" description="Basic and acidic residues" evidence="1">
    <location>
        <begin position="80"/>
        <end position="89"/>
    </location>
</feature>
<dbReference type="AlphaFoldDB" id="A0AAV9BYD8"/>
<reference evidence="2" key="1">
    <citation type="journal article" date="2023" name="Nat. Commun.">
        <title>Diploid and tetraploid genomes of Acorus and the evolution of monocots.</title>
        <authorList>
            <person name="Ma L."/>
            <person name="Liu K.W."/>
            <person name="Li Z."/>
            <person name="Hsiao Y.Y."/>
            <person name="Qi Y."/>
            <person name="Fu T."/>
            <person name="Tang G.D."/>
            <person name="Zhang D."/>
            <person name="Sun W.H."/>
            <person name="Liu D.K."/>
            <person name="Li Y."/>
            <person name="Chen G.Z."/>
            <person name="Liu X.D."/>
            <person name="Liao X.Y."/>
            <person name="Jiang Y.T."/>
            <person name="Yu X."/>
            <person name="Hao Y."/>
            <person name="Huang J."/>
            <person name="Zhao X.W."/>
            <person name="Ke S."/>
            <person name="Chen Y.Y."/>
            <person name="Wu W.L."/>
            <person name="Hsu J.L."/>
            <person name="Lin Y.F."/>
            <person name="Huang M.D."/>
            <person name="Li C.Y."/>
            <person name="Huang L."/>
            <person name="Wang Z.W."/>
            <person name="Zhao X."/>
            <person name="Zhong W.Y."/>
            <person name="Peng D.H."/>
            <person name="Ahmad S."/>
            <person name="Lan S."/>
            <person name="Zhang J.S."/>
            <person name="Tsai W.C."/>
            <person name="Van de Peer Y."/>
            <person name="Liu Z.J."/>
        </authorList>
    </citation>
    <scope>NUCLEOTIDE SEQUENCE</scope>
    <source>
        <strain evidence="2">SCP</strain>
    </source>
</reference>
<gene>
    <name evidence="2" type="ORF">QJS04_geneDACA014281</name>
</gene>
<comment type="caution">
    <text evidence="2">The sequence shown here is derived from an EMBL/GenBank/DDBJ whole genome shotgun (WGS) entry which is preliminary data.</text>
</comment>
<name>A0AAV9BYD8_ACOGR</name>
<organism evidence="2 3">
    <name type="scientific">Acorus gramineus</name>
    <name type="common">Dwarf sweet flag</name>
    <dbReference type="NCBI Taxonomy" id="55184"/>
    <lineage>
        <taxon>Eukaryota</taxon>
        <taxon>Viridiplantae</taxon>
        <taxon>Streptophyta</taxon>
        <taxon>Embryophyta</taxon>
        <taxon>Tracheophyta</taxon>
        <taxon>Spermatophyta</taxon>
        <taxon>Magnoliopsida</taxon>
        <taxon>Liliopsida</taxon>
        <taxon>Acoraceae</taxon>
        <taxon>Acorus</taxon>
    </lineage>
</organism>
<evidence type="ECO:0000313" key="2">
    <source>
        <dbReference type="EMBL" id="KAK1281304.1"/>
    </source>
</evidence>
<evidence type="ECO:0000313" key="3">
    <source>
        <dbReference type="Proteomes" id="UP001179952"/>
    </source>
</evidence>
<reference evidence="2" key="2">
    <citation type="submission" date="2023-06" db="EMBL/GenBank/DDBJ databases">
        <authorList>
            <person name="Ma L."/>
            <person name="Liu K.-W."/>
            <person name="Li Z."/>
            <person name="Hsiao Y.-Y."/>
            <person name="Qi Y."/>
            <person name="Fu T."/>
            <person name="Tang G."/>
            <person name="Zhang D."/>
            <person name="Sun W.-H."/>
            <person name="Liu D.-K."/>
            <person name="Li Y."/>
            <person name="Chen G.-Z."/>
            <person name="Liu X.-D."/>
            <person name="Liao X.-Y."/>
            <person name="Jiang Y.-T."/>
            <person name="Yu X."/>
            <person name="Hao Y."/>
            <person name="Huang J."/>
            <person name="Zhao X.-W."/>
            <person name="Ke S."/>
            <person name="Chen Y.-Y."/>
            <person name="Wu W.-L."/>
            <person name="Hsu J.-L."/>
            <person name="Lin Y.-F."/>
            <person name="Huang M.-D."/>
            <person name="Li C.-Y."/>
            <person name="Huang L."/>
            <person name="Wang Z.-W."/>
            <person name="Zhao X."/>
            <person name="Zhong W.-Y."/>
            <person name="Peng D.-H."/>
            <person name="Ahmad S."/>
            <person name="Lan S."/>
            <person name="Zhang J.-S."/>
            <person name="Tsai W.-C."/>
            <person name="Van De Peer Y."/>
            <person name="Liu Z.-J."/>
        </authorList>
    </citation>
    <scope>NUCLEOTIDE SEQUENCE</scope>
    <source>
        <strain evidence="2">SCP</strain>
        <tissue evidence="2">Leaves</tissue>
    </source>
</reference>
<accession>A0AAV9BYD8</accession>
<keyword evidence="3" id="KW-1185">Reference proteome</keyword>